<dbReference type="Proteomes" id="UP000595332">
    <property type="component" value="Chromosome"/>
</dbReference>
<sequence>MVATAFVVIGCQTQPKKQSEMIQPALTNQQLINLYSQSLEMRWSTPKGYTGTSEYEPNGTGIVEWGKGDHAGQWRISGNTVCTQWEGVREGREKCFRLVEVAPGKYNYYDVNGIYEGDGVVIH</sequence>
<dbReference type="EMBL" id="AP014546">
    <property type="protein sequence ID" value="BBB30946.1"/>
    <property type="molecule type" value="Genomic_DNA"/>
</dbReference>
<evidence type="ECO:0000313" key="2">
    <source>
        <dbReference type="Proteomes" id="UP000595332"/>
    </source>
</evidence>
<name>A0A7R6SWZ8_9GAMM</name>
<keyword evidence="2" id="KW-1185">Reference proteome</keyword>
<accession>A0A7R6SWZ8</accession>
<dbReference type="AlphaFoldDB" id="A0A7R6SWZ8"/>
<organism evidence="1 2">
    <name type="scientific">Neptunomonas japonica JAMM 1380</name>
    <dbReference type="NCBI Taxonomy" id="1441457"/>
    <lineage>
        <taxon>Bacteria</taxon>
        <taxon>Pseudomonadati</taxon>
        <taxon>Pseudomonadota</taxon>
        <taxon>Gammaproteobacteria</taxon>
        <taxon>Oceanospirillales</taxon>
        <taxon>Oceanospirillaceae</taxon>
        <taxon>Neptunomonas</taxon>
    </lineage>
</organism>
<protein>
    <submittedName>
        <fullName evidence="1">Uncharacterized protein</fullName>
    </submittedName>
</protein>
<reference evidence="1 2" key="1">
    <citation type="journal article" date="2008" name="Int. J. Syst. Evol. Microbiol.">
        <title>Neptunomonas japonica sp. nov., an Osedax japonicus symbiont-like bacterium isolated from sediment adjacent to sperm whale carcasses off Kagoshima, Japan.</title>
        <authorList>
            <person name="Miyazaki M."/>
            <person name="Nogi Y."/>
            <person name="Fujiwara Y."/>
            <person name="Kawato M."/>
            <person name="Kubokawa K."/>
            <person name="Horikoshi K."/>
        </authorList>
    </citation>
    <scope>NUCLEOTIDE SEQUENCE [LARGE SCALE GENOMIC DNA]</scope>
    <source>
        <strain evidence="1 2">JAMM 1380</strain>
    </source>
</reference>
<gene>
    <name evidence="1" type="ORF">NEJAP_3007</name>
</gene>
<dbReference type="KEGG" id="njp:NEJAP_3007"/>
<proteinExistence type="predicted"/>
<evidence type="ECO:0000313" key="1">
    <source>
        <dbReference type="EMBL" id="BBB30946.1"/>
    </source>
</evidence>